<dbReference type="AlphaFoldDB" id="A0A8T3C6U3"/>
<gene>
    <name evidence="2" type="ORF">KFK09_002347</name>
</gene>
<dbReference type="InterPro" id="IPR005135">
    <property type="entry name" value="Endo/exonuclease/phosphatase"/>
</dbReference>
<comment type="caution">
    <text evidence="2">The sequence shown here is derived from an EMBL/GenBank/DDBJ whole genome shotgun (WGS) entry which is preliminary data.</text>
</comment>
<evidence type="ECO:0000313" key="3">
    <source>
        <dbReference type="Proteomes" id="UP000829196"/>
    </source>
</evidence>
<sequence length="348" mass="40455">MSSVGFWNCRGTRKRIASLYIKDFVKDNGVMFLGLLETKVSFFDRREINSLIGADWDYFQVPLEGLFGGIIVLWRSNVATFKVLETSQQFSIGDLEFFNKGIWRIGSIYASKDAYKRKILWEKLQIYSSKEKSMVIGGDFNCLLNKEDKRGGKRFSYSLGAREMELFLASNDLHEVGCVGPKFTWCNNKIGVDRILERLDRCYLNSTALCTPHRIMVKHLARIASDHCLILLNLFECKSEYKKVIRFEDMWISNPSSSALVKNIWKKKALEVYGQILNLKMKRTLKALFHWNKEKHKNLVQAKESVLREILELQENECNEGTLSDEDNWILKVKVSEFNSILAWINTW</sequence>
<organism evidence="2 3">
    <name type="scientific">Dendrobium nobile</name>
    <name type="common">Orchid</name>
    <dbReference type="NCBI Taxonomy" id="94219"/>
    <lineage>
        <taxon>Eukaryota</taxon>
        <taxon>Viridiplantae</taxon>
        <taxon>Streptophyta</taxon>
        <taxon>Embryophyta</taxon>
        <taxon>Tracheophyta</taxon>
        <taxon>Spermatophyta</taxon>
        <taxon>Magnoliopsida</taxon>
        <taxon>Liliopsida</taxon>
        <taxon>Asparagales</taxon>
        <taxon>Orchidaceae</taxon>
        <taxon>Epidendroideae</taxon>
        <taxon>Malaxideae</taxon>
        <taxon>Dendrobiinae</taxon>
        <taxon>Dendrobium</taxon>
    </lineage>
</organism>
<dbReference type="Pfam" id="PF03372">
    <property type="entry name" value="Exo_endo_phos"/>
    <property type="match status" value="1"/>
</dbReference>
<evidence type="ECO:0000313" key="2">
    <source>
        <dbReference type="EMBL" id="KAI0526756.1"/>
    </source>
</evidence>
<reference evidence="2" key="1">
    <citation type="journal article" date="2022" name="Front. Genet.">
        <title>Chromosome-Scale Assembly of the Dendrobium nobile Genome Provides Insights Into the Molecular Mechanism of the Biosynthesis of the Medicinal Active Ingredient of Dendrobium.</title>
        <authorList>
            <person name="Xu Q."/>
            <person name="Niu S.-C."/>
            <person name="Li K.-L."/>
            <person name="Zheng P.-J."/>
            <person name="Zhang X.-J."/>
            <person name="Jia Y."/>
            <person name="Liu Y."/>
            <person name="Niu Y.-X."/>
            <person name="Yu L.-H."/>
            <person name="Chen D.-F."/>
            <person name="Zhang G.-Q."/>
        </authorList>
    </citation>
    <scope>NUCLEOTIDE SEQUENCE</scope>
    <source>
        <tissue evidence="2">Leaf</tissue>
    </source>
</reference>
<proteinExistence type="predicted"/>
<protein>
    <recommendedName>
        <fullName evidence="1">Endonuclease/exonuclease/phosphatase domain-containing protein</fullName>
    </recommendedName>
</protein>
<keyword evidence="3" id="KW-1185">Reference proteome</keyword>
<dbReference type="GO" id="GO:0003824">
    <property type="term" value="F:catalytic activity"/>
    <property type="evidence" value="ECO:0007669"/>
    <property type="project" value="InterPro"/>
</dbReference>
<dbReference type="SMR" id="A0A8T3C6U3"/>
<dbReference type="SUPFAM" id="SSF56219">
    <property type="entry name" value="DNase I-like"/>
    <property type="match status" value="1"/>
</dbReference>
<dbReference type="Gene3D" id="3.60.10.10">
    <property type="entry name" value="Endonuclease/exonuclease/phosphatase"/>
    <property type="match status" value="1"/>
</dbReference>
<dbReference type="InterPro" id="IPR036691">
    <property type="entry name" value="Endo/exonu/phosph_ase_sf"/>
</dbReference>
<dbReference type="PANTHER" id="PTHR33710">
    <property type="entry name" value="BNAC02G09200D PROTEIN"/>
    <property type="match status" value="1"/>
</dbReference>
<feature type="domain" description="Endonuclease/exonuclease/phosphatase" evidence="1">
    <location>
        <begin position="7"/>
        <end position="227"/>
    </location>
</feature>
<dbReference type="PANTHER" id="PTHR33710:SF71">
    <property type="entry name" value="ENDONUCLEASE_EXONUCLEASE_PHOSPHATASE DOMAIN-CONTAINING PROTEIN"/>
    <property type="match status" value="1"/>
</dbReference>
<dbReference type="EMBL" id="JAGYWB010000003">
    <property type="protein sequence ID" value="KAI0526756.1"/>
    <property type="molecule type" value="Genomic_DNA"/>
</dbReference>
<accession>A0A8T3C6U3</accession>
<dbReference type="OrthoDB" id="764703at2759"/>
<evidence type="ECO:0000259" key="1">
    <source>
        <dbReference type="Pfam" id="PF03372"/>
    </source>
</evidence>
<dbReference type="Proteomes" id="UP000829196">
    <property type="component" value="Unassembled WGS sequence"/>
</dbReference>
<name>A0A8T3C6U3_DENNO</name>